<dbReference type="PANTHER" id="PTHR30151">
    <property type="entry name" value="ALKANE SULFONATE ABC TRANSPORTER-RELATED, MEMBRANE SUBUNIT"/>
    <property type="match status" value="1"/>
</dbReference>
<dbReference type="InterPro" id="IPR035906">
    <property type="entry name" value="MetI-like_sf"/>
</dbReference>
<evidence type="ECO:0000256" key="2">
    <source>
        <dbReference type="ARBA" id="ARBA00022448"/>
    </source>
</evidence>
<keyword evidence="2 7" id="KW-0813">Transport</keyword>
<feature type="transmembrane region" description="Helical" evidence="7">
    <location>
        <begin position="232"/>
        <end position="253"/>
    </location>
</feature>
<dbReference type="Pfam" id="PF00528">
    <property type="entry name" value="BPD_transp_1"/>
    <property type="match status" value="1"/>
</dbReference>
<dbReference type="RefSeq" id="WP_249293936.1">
    <property type="nucleotide sequence ID" value="NZ_JACRSV010000001.1"/>
</dbReference>
<keyword evidence="3" id="KW-1003">Cell membrane</keyword>
<dbReference type="GO" id="GO:0005886">
    <property type="term" value="C:plasma membrane"/>
    <property type="evidence" value="ECO:0007669"/>
    <property type="project" value="UniProtKB-SubCell"/>
</dbReference>
<feature type="transmembrane region" description="Helical" evidence="7">
    <location>
        <begin position="176"/>
        <end position="202"/>
    </location>
</feature>
<evidence type="ECO:0000259" key="8">
    <source>
        <dbReference type="PROSITE" id="PS50928"/>
    </source>
</evidence>
<evidence type="ECO:0000256" key="3">
    <source>
        <dbReference type="ARBA" id="ARBA00022475"/>
    </source>
</evidence>
<sequence>MSVNNRFKNAAKWQKAACAVLSIFAFLLIWHFGTNGTDLGKILPGPIEVIQKFFLSFAEPIGTQTILGHILWSLSRVLTGFIIAAVLGVTLGVTMGWYPLVEAIFKPIIEIVRPIPPIAWIPLAILWFGLGETTKYFLIFLAAFCIITINAYDGAKSVDPVLIGAAKMLGANDRRIFTSIVLPASAPYIFAGLQVALGTAWATVVAAEMVRSSEGVGWTIISAQDSNNSLQILVGILAVGIVGFVLAIIMRTLEARVCSWSERGK</sequence>
<evidence type="ECO:0000256" key="6">
    <source>
        <dbReference type="ARBA" id="ARBA00023136"/>
    </source>
</evidence>
<organism evidence="9 10">
    <name type="scientific">Fumia xinanensis</name>
    <dbReference type="NCBI Taxonomy" id="2763659"/>
    <lineage>
        <taxon>Bacteria</taxon>
        <taxon>Bacillati</taxon>
        <taxon>Bacillota</taxon>
        <taxon>Clostridia</taxon>
        <taxon>Eubacteriales</taxon>
        <taxon>Oscillospiraceae</taxon>
        <taxon>Fumia</taxon>
    </lineage>
</organism>
<dbReference type="PANTHER" id="PTHR30151:SF0">
    <property type="entry name" value="ABC TRANSPORTER PERMEASE PROTEIN MJ0413-RELATED"/>
    <property type="match status" value="1"/>
</dbReference>
<dbReference type="InterPro" id="IPR000515">
    <property type="entry name" value="MetI-like"/>
</dbReference>
<feature type="transmembrane region" description="Helical" evidence="7">
    <location>
        <begin position="136"/>
        <end position="155"/>
    </location>
</feature>
<gene>
    <name evidence="9" type="ORF">H8710_03050</name>
</gene>
<dbReference type="FunFam" id="1.10.3720.10:FF:000003">
    <property type="entry name" value="Aliphatic sulfonate ABC transporter permease"/>
    <property type="match status" value="1"/>
</dbReference>
<comment type="similarity">
    <text evidence="7">Belongs to the binding-protein-dependent transport system permease family.</text>
</comment>
<comment type="caution">
    <text evidence="9">The sequence shown here is derived from an EMBL/GenBank/DDBJ whole genome shotgun (WGS) entry which is preliminary data.</text>
</comment>
<feature type="transmembrane region" description="Helical" evidence="7">
    <location>
        <begin position="16"/>
        <end position="33"/>
    </location>
</feature>
<evidence type="ECO:0000256" key="5">
    <source>
        <dbReference type="ARBA" id="ARBA00022989"/>
    </source>
</evidence>
<keyword evidence="10" id="KW-1185">Reference proteome</keyword>
<feature type="domain" description="ABC transmembrane type-1" evidence="8">
    <location>
        <begin position="70"/>
        <end position="254"/>
    </location>
</feature>
<reference evidence="9" key="1">
    <citation type="submission" date="2020-08" db="EMBL/GenBank/DDBJ databases">
        <title>Genome public.</title>
        <authorList>
            <person name="Liu C."/>
            <person name="Sun Q."/>
        </authorList>
    </citation>
    <scope>NUCLEOTIDE SEQUENCE</scope>
    <source>
        <strain evidence="9">NSJ-33</strain>
    </source>
</reference>
<evidence type="ECO:0000256" key="1">
    <source>
        <dbReference type="ARBA" id="ARBA00004651"/>
    </source>
</evidence>
<dbReference type="GO" id="GO:0042918">
    <property type="term" value="P:alkanesulfonate transmembrane transport"/>
    <property type="evidence" value="ECO:0007669"/>
    <property type="project" value="UniProtKB-ARBA"/>
</dbReference>
<evidence type="ECO:0000313" key="9">
    <source>
        <dbReference type="EMBL" id="MBC8559043.1"/>
    </source>
</evidence>
<name>A0A926E3G6_9FIRM</name>
<keyword evidence="5 7" id="KW-1133">Transmembrane helix</keyword>
<evidence type="ECO:0000256" key="4">
    <source>
        <dbReference type="ARBA" id="ARBA00022692"/>
    </source>
</evidence>
<keyword evidence="6 7" id="KW-0472">Membrane</keyword>
<evidence type="ECO:0000313" key="10">
    <source>
        <dbReference type="Proteomes" id="UP000610760"/>
    </source>
</evidence>
<evidence type="ECO:0000256" key="7">
    <source>
        <dbReference type="RuleBase" id="RU363032"/>
    </source>
</evidence>
<feature type="transmembrane region" description="Helical" evidence="7">
    <location>
        <begin position="77"/>
        <end position="99"/>
    </location>
</feature>
<dbReference type="SUPFAM" id="SSF161098">
    <property type="entry name" value="MetI-like"/>
    <property type="match status" value="1"/>
</dbReference>
<accession>A0A926E3G6</accession>
<dbReference type="Gene3D" id="1.10.3720.10">
    <property type="entry name" value="MetI-like"/>
    <property type="match status" value="1"/>
</dbReference>
<protein>
    <submittedName>
        <fullName evidence="9">ABC transporter permease</fullName>
    </submittedName>
</protein>
<dbReference type="CDD" id="cd06261">
    <property type="entry name" value="TM_PBP2"/>
    <property type="match status" value="1"/>
</dbReference>
<keyword evidence="4 7" id="KW-0812">Transmembrane</keyword>
<dbReference type="Proteomes" id="UP000610760">
    <property type="component" value="Unassembled WGS sequence"/>
</dbReference>
<dbReference type="AlphaFoldDB" id="A0A926E3G6"/>
<proteinExistence type="inferred from homology"/>
<dbReference type="EMBL" id="JACRSV010000001">
    <property type="protein sequence ID" value="MBC8559043.1"/>
    <property type="molecule type" value="Genomic_DNA"/>
</dbReference>
<comment type="subcellular location">
    <subcellularLocation>
        <location evidence="1 7">Cell membrane</location>
        <topology evidence="1 7">Multi-pass membrane protein</topology>
    </subcellularLocation>
</comment>
<dbReference type="PROSITE" id="PS50928">
    <property type="entry name" value="ABC_TM1"/>
    <property type="match status" value="1"/>
</dbReference>
<feature type="transmembrane region" description="Helical" evidence="7">
    <location>
        <begin position="111"/>
        <end position="130"/>
    </location>
</feature>